<dbReference type="GO" id="GO:0008270">
    <property type="term" value="F:zinc ion binding"/>
    <property type="evidence" value="ECO:0007669"/>
    <property type="project" value="InterPro"/>
</dbReference>
<feature type="region of interest" description="Disordered" evidence="2">
    <location>
        <begin position="843"/>
        <end position="894"/>
    </location>
</feature>
<comment type="caution">
    <text evidence="3">The sequence shown here is derived from an EMBL/GenBank/DDBJ whole genome shotgun (WGS) entry which is preliminary data.</text>
</comment>
<dbReference type="EMBL" id="VFLP01000027">
    <property type="protein sequence ID" value="TRX93768.1"/>
    <property type="molecule type" value="Genomic_DNA"/>
</dbReference>
<feature type="region of interest" description="Disordered" evidence="2">
    <location>
        <begin position="171"/>
        <end position="192"/>
    </location>
</feature>
<keyword evidence="1" id="KW-0539">Nucleus</keyword>
<feature type="region of interest" description="Disordered" evidence="2">
    <location>
        <begin position="1"/>
        <end position="26"/>
    </location>
</feature>
<evidence type="ECO:0000313" key="3">
    <source>
        <dbReference type="EMBL" id="TRX93768.1"/>
    </source>
</evidence>
<sequence length="894" mass="99426">MQHVPLWAQRDSAPSPMHPPPPPTKYCQETATPAWEPSTYVLLWRLLLHLPISVGGENISSPLHEFCPFYYLTPVCRFAHAIGAGSRSKMGRRPNPLIIEFFERGAKLNDNSNRYHHRCKACGEDFPKGRIDSLTIHLTKKCPAISEADRINACLALHGISSAAGRPKFDGLLHSGPNMGPGPGRDGHGAGLNTALSVDHAVSQAQSQIWTPLETLAEVSRQIEAHEKHDDHIPPGTHDPTTEAVQTTLAAAIPNISSSGNNPFELHEQFTLENPPLSYNTQPQHEKKDATPQKASEFVHHDLAAEEQSIHHLLQSPTSPSQSSLSVAAAAATARLTSSLLDPQLLSDAIAEQIAQAAPTADMMIDYPEPERDQPNPQVPQAAHVTPPPSVRATDPSTPWGGMTYMAEDIHGPATVTDHAHQLGPNLKGGYRMDTTTSPDGTRYKHSRAKFDKSRRIEVQEVRRIGACIRCRILRKVCSKGTPCDTCKKVLSPRVWRTGCVRTKLSEFIDLYSAGVQVVMAQKRINGYKTSYHLENAGAVVEASHFPESGHTVTFQVFQGYPKEADESTMKLDSHIPVVLLDNDKEDIPGKVEAYMRNMLPEYITHEPSPHVRVTLEIADQIARETNDELLKRSLELWGIVEMMDRERQWTMLAKFPQPEVEDQWIKDDTESEAYSNICMQLTAAAERKASVASRNLLNGIQRSLQDGKTKLGFPMFLTVMLFLNCLEKTTWAFKAWDQENLRPKWPLERPPQGYTNQGHNLTELLRMLLVIRHVLPKTVQSDPDVPITTDGEGADVKKYFDLLHVTPRYLRMRYHENNFQPTDSRSLEFLFCAQLLLNAPPPHTQLRPASPATLPDAPLQATPLPATPPQEPVPQVAPSDIPEANSQELTQDA</sequence>
<dbReference type="OrthoDB" id="5417895at2759"/>
<dbReference type="Proteomes" id="UP000319160">
    <property type="component" value="Unassembled WGS sequence"/>
</dbReference>
<dbReference type="STRING" id="2512241.A0A553I0P9"/>
<dbReference type="AlphaFoldDB" id="A0A553I0P9"/>
<evidence type="ECO:0000256" key="2">
    <source>
        <dbReference type="SAM" id="MobiDB-lite"/>
    </source>
</evidence>
<feature type="region of interest" description="Disordered" evidence="2">
    <location>
        <begin position="422"/>
        <end position="441"/>
    </location>
</feature>
<keyword evidence="4" id="KW-1185">Reference proteome</keyword>
<evidence type="ECO:0000256" key="1">
    <source>
        <dbReference type="ARBA" id="ARBA00023242"/>
    </source>
</evidence>
<accession>A0A553I0P9</accession>
<protein>
    <submittedName>
        <fullName evidence="3">Uncharacterized protein</fullName>
    </submittedName>
</protein>
<organism evidence="3 4">
    <name type="scientific">Xylaria flabelliformis</name>
    <dbReference type="NCBI Taxonomy" id="2512241"/>
    <lineage>
        <taxon>Eukaryota</taxon>
        <taxon>Fungi</taxon>
        <taxon>Dikarya</taxon>
        <taxon>Ascomycota</taxon>
        <taxon>Pezizomycotina</taxon>
        <taxon>Sordariomycetes</taxon>
        <taxon>Xylariomycetidae</taxon>
        <taxon>Xylariales</taxon>
        <taxon>Xylariaceae</taxon>
        <taxon>Xylaria</taxon>
    </lineage>
</organism>
<dbReference type="PANTHER" id="PTHR35392:SF2">
    <property type="entry name" value="ZN(II)2CYS6 TRANSCRIPTION FACTOR (EUROFUNG)"/>
    <property type="match status" value="1"/>
</dbReference>
<reference evidence="4" key="1">
    <citation type="submission" date="2019-06" db="EMBL/GenBank/DDBJ databases">
        <title>Draft genome sequence of the griseofulvin-producing fungus Xylaria cubensis strain G536.</title>
        <authorList>
            <person name="Mead M.E."/>
            <person name="Raja H.A."/>
            <person name="Steenwyk J.L."/>
            <person name="Knowles S.L."/>
            <person name="Oberlies N.H."/>
            <person name="Rokas A."/>
        </authorList>
    </citation>
    <scope>NUCLEOTIDE SEQUENCE [LARGE SCALE GENOMIC DNA]</scope>
    <source>
        <strain evidence="4">G536</strain>
    </source>
</reference>
<dbReference type="GO" id="GO:0000981">
    <property type="term" value="F:DNA-binding transcription factor activity, RNA polymerase II-specific"/>
    <property type="evidence" value="ECO:0007669"/>
    <property type="project" value="InterPro"/>
</dbReference>
<feature type="compositionally biased region" description="Polar residues" evidence="2">
    <location>
        <begin position="885"/>
        <end position="894"/>
    </location>
</feature>
<dbReference type="PANTHER" id="PTHR35392">
    <property type="entry name" value="ZN(II)2CYS6 TRANSCRIPTION FACTOR (EUROFUNG)-RELATED-RELATED"/>
    <property type="match status" value="1"/>
</dbReference>
<name>A0A553I0P9_9PEZI</name>
<dbReference type="CDD" id="cd00067">
    <property type="entry name" value="GAL4"/>
    <property type="match status" value="1"/>
</dbReference>
<dbReference type="InterPro" id="IPR001138">
    <property type="entry name" value="Zn2Cys6_DnaBD"/>
</dbReference>
<feature type="region of interest" description="Disordered" evidence="2">
    <location>
        <begin position="367"/>
        <end position="394"/>
    </location>
</feature>
<proteinExistence type="predicted"/>
<dbReference type="InterPro" id="IPR052973">
    <property type="entry name" value="Fungal_sec-metab_reg_TF"/>
</dbReference>
<evidence type="ECO:0000313" key="4">
    <source>
        <dbReference type="Proteomes" id="UP000319160"/>
    </source>
</evidence>
<gene>
    <name evidence="3" type="ORF">FHL15_005444</name>
</gene>
<feature type="compositionally biased region" description="Low complexity" evidence="2">
    <location>
        <begin position="852"/>
        <end position="865"/>
    </location>
</feature>